<dbReference type="Proteomes" id="UP000198723">
    <property type="component" value="Unassembled WGS sequence"/>
</dbReference>
<organism evidence="1 2">
    <name type="scientific">Rhizobium aethiopicum</name>
    <dbReference type="NCBI Taxonomy" id="1138170"/>
    <lineage>
        <taxon>Bacteria</taxon>
        <taxon>Pseudomonadati</taxon>
        <taxon>Pseudomonadota</taxon>
        <taxon>Alphaproteobacteria</taxon>
        <taxon>Hyphomicrobiales</taxon>
        <taxon>Rhizobiaceae</taxon>
        <taxon>Rhizobium/Agrobacterium group</taxon>
        <taxon>Rhizobium</taxon>
    </lineage>
</organism>
<protein>
    <submittedName>
        <fullName evidence="1">Uncharacterized protein</fullName>
    </submittedName>
</protein>
<dbReference type="AlphaFoldDB" id="A0A1C3YBJ7"/>
<name>A0A1C3YBJ7_9HYPH</name>
<evidence type="ECO:0000313" key="1">
    <source>
        <dbReference type="EMBL" id="SCB61725.1"/>
    </source>
</evidence>
<evidence type="ECO:0000313" key="2">
    <source>
        <dbReference type="Proteomes" id="UP000198723"/>
    </source>
</evidence>
<sequence>MAKFRVSTPFSTFGVFQIAGERKGPAVLRGDGVGVFVIALAVSVLPLEISVDGYQASAREQSIGGYIFARSVDR</sequence>
<dbReference type="EMBL" id="FMAJ01000022">
    <property type="protein sequence ID" value="SCB61725.1"/>
    <property type="molecule type" value="Genomic_DNA"/>
</dbReference>
<accession>A0A1C3YBJ7</accession>
<reference evidence="1 2" key="1">
    <citation type="submission" date="2016-08" db="EMBL/GenBank/DDBJ databases">
        <authorList>
            <person name="Seilhamer J.J."/>
        </authorList>
    </citation>
    <scope>NUCLEOTIDE SEQUENCE [LARGE SCALE GENOMIC DNA]</scope>
    <source>
        <strain evidence="1 2">HBR26</strain>
    </source>
</reference>
<proteinExistence type="predicted"/>
<gene>
    <name evidence="1" type="ORF">GA0061105_12247</name>
</gene>